<feature type="region of interest" description="Disordered" evidence="1">
    <location>
        <begin position="44"/>
        <end position="67"/>
    </location>
</feature>
<dbReference type="EMBL" id="BOOO01000004">
    <property type="protein sequence ID" value="GII27605.1"/>
    <property type="molecule type" value="Genomic_DNA"/>
</dbReference>
<keyword evidence="3" id="KW-1185">Reference proteome</keyword>
<dbReference type="RefSeq" id="WP_203951648.1">
    <property type="nucleotide sequence ID" value="NZ_BOOO01000004.1"/>
</dbReference>
<evidence type="ECO:0000313" key="3">
    <source>
        <dbReference type="Proteomes" id="UP000650628"/>
    </source>
</evidence>
<proteinExistence type="predicted"/>
<gene>
    <name evidence="2" type="ORF">Pmi06nite_10470</name>
</gene>
<organism evidence="2 3">
    <name type="scientific">Planotetraspora mira</name>
    <dbReference type="NCBI Taxonomy" id="58121"/>
    <lineage>
        <taxon>Bacteria</taxon>
        <taxon>Bacillati</taxon>
        <taxon>Actinomycetota</taxon>
        <taxon>Actinomycetes</taxon>
        <taxon>Streptosporangiales</taxon>
        <taxon>Streptosporangiaceae</taxon>
        <taxon>Planotetraspora</taxon>
    </lineage>
</organism>
<evidence type="ECO:0000313" key="2">
    <source>
        <dbReference type="EMBL" id="GII27605.1"/>
    </source>
</evidence>
<comment type="caution">
    <text evidence="2">The sequence shown here is derived from an EMBL/GenBank/DDBJ whole genome shotgun (WGS) entry which is preliminary data.</text>
</comment>
<evidence type="ECO:0000256" key="1">
    <source>
        <dbReference type="SAM" id="MobiDB-lite"/>
    </source>
</evidence>
<feature type="region of interest" description="Disordered" evidence="1">
    <location>
        <begin position="95"/>
        <end position="119"/>
    </location>
</feature>
<name>A0A8J3X4K1_9ACTN</name>
<dbReference type="AlphaFoldDB" id="A0A8J3X4K1"/>
<accession>A0A8J3X4K1</accession>
<sequence>MRDEYLLAALRMAAGADPVPGRVSADARAAFHLRLPGGIVATPVEISGPRGARSGGGAPDIPEDEGPGVRRFAVTGLTIDVEAVVADGRLEVAGQVSPASGAETDARPDSGPSAEPGTGWQVEIRTSHLSKTRDLSENGRFAVGGLPTGWVSVVCHRPGEPPVSTRWMHVRP</sequence>
<protein>
    <submittedName>
        <fullName evidence="2">Uncharacterized protein</fullName>
    </submittedName>
</protein>
<reference evidence="2 3" key="1">
    <citation type="submission" date="2021-01" db="EMBL/GenBank/DDBJ databases">
        <title>Whole genome shotgun sequence of Planotetraspora mira NBRC 15435.</title>
        <authorList>
            <person name="Komaki H."/>
            <person name="Tamura T."/>
        </authorList>
    </citation>
    <scope>NUCLEOTIDE SEQUENCE [LARGE SCALE GENOMIC DNA]</scope>
    <source>
        <strain evidence="2 3">NBRC 15435</strain>
    </source>
</reference>
<dbReference type="Proteomes" id="UP000650628">
    <property type="component" value="Unassembled WGS sequence"/>
</dbReference>